<dbReference type="SMART" id="SM00579">
    <property type="entry name" value="FBD"/>
    <property type="match status" value="1"/>
</dbReference>
<feature type="non-terminal residue" evidence="2">
    <location>
        <position position="1"/>
    </location>
</feature>
<gene>
    <name evidence="2" type="ORF">TAV2_LOCUS19084</name>
</gene>
<feature type="non-terminal residue" evidence="2">
    <location>
        <position position="134"/>
    </location>
</feature>
<sequence>LINDYAIIEPRPQLTNVSCMVVTICEADLKGLPTFLQSCPKLKYLVVGLDDYEEMPSEEMDRFTFSSAVPECMLSSLEFVDFNTDISGSAAEMKLAKYFLENSAILKKLTLQVKHDLTGYDIGIDFAKELFKIP</sequence>
<dbReference type="InterPro" id="IPR050232">
    <property type="entry name" value="FBL13/AtMIF1-like"/>
</dbReference>
<reference evidence="2 3" key="1">
    <citation type="submission" date="2022-03" db="EMBL/GenBank/DDBJ databases">
        <authorList>
            <person name="Nunn A."/>
            <person name="Chopra R."/>
            <person name="Nunn A."/>
            <person name="Contreras Garrido A."/>
        </authorList>
    </citation>
    <scope>NUCLEOTIDE SEQUENCE [LARGE SCALE GENOMIC DNA]</scope>
</reference>
<feature type="domain" description="FBD" evidence="1">
    <location>
        <begin position="71"/>
        <end position="132"/>
    </location>
</feature>
<evidence type="ECO:0000313" key="3">
    <source>
        <dbReference type="Proteomes" id="UP000836841"/>
    </source>
</evidence>
<dbReference type="Proteomes" id="UP000836841">
    <property type="component" value="Chromosome 6"/>
</dbReference>
<evidence type="ECO:0000259" key="1">
    <source>
        <dbReference type="SMART" id="SM00579"/>
    </source>
</evidence>
<organism evidence="2 3">
    <name type="scientific">Thlaspi arvense</name>
    <name type="common">Field penny-cress</name>
    <dbReference type="NCBI Taxonomy" id="13288"/>
    <lineage>
        <taxon>Eukaryota</taxon>
        <taxon>Viridiplantae</taxon>
        <taxon>Streptophyta</taxon>
        <taxon>Embryophyta</taxon>
        <taxon>Tracheophyta</taxon>
        <taxon>Spermatophyta</taxon>
        <taxon>Magnoliopsida</taxon>
        <taxon>eudicotyledons</taxon>
        <taxon>Gunneridae</taxon>
        <taxon>Pentapetalae</taxon>
        <taxon>rosids</taxon>
        <taxon>malvids</taxon>
        <taxon>Brassicales</taxon>
        <taxon>Brassicaceae</taxon>
        <taxon>Thlaspideae</taxon>
        <taxon>Thlaspi</taxon>
    </lineage>
</organism>
<name>A0AAU9SPS5_THLAR</name>
<proteinExistence type="predicted"/>
<dbReference type="Pfam" id="PF08387">
    <property type="entry name" value="FBD"/>
    <property type="match status" value="1"/>
</dbReference>
<dbReference type="EMBL" id="OU466862">
    <property type="protein sequence ID" value="CAH2070074.1"/>
    <property type="molecule type" value="Genomic_DNA"/>
</dbReference>
<keyword evidence="3" id="KW-1185">Reference proteome</keyword>
<dbReference type="PANTHER" id="PTHR31900">
    <property type="entry name" value="F-BOX/RNI SUPERFAMILY PROTEIN-RELATED"/>
    <property type="match status" value="1"/>
</dbReference>
<dbReference type="PANTHER" id="PTHR31900:SF25">
    <property type="entry name" value="FBD DOMAIN-CONTAINING PROTEIN"/>
    <property type="match status" value="1"/>
</dbReference>
<protein>
    <recommendedName>
        <fullName evidence="1">FBD domain-containing protein</fullName>
    </recommendedName>
</protein>
<dbReference type="AlphaFoldDB" id="A0AAU9SPS5"/>
<accession>A0AAU9SPS5</accession>
<evidence type="ECO:0000313" key="2">
    <source>
        <dbReference type="EMBL" id="CAH2070074.1"/>
    </source>
</evidence>
<dbReference type="InterPro" id="IPR006566">
    <property type="entry name" value="FBD"/>
</dbReference>